<keyword evidence="2" id="KW-1185">Reference proteome</keyword>
<dbReference type="PANTHER" id="PTHR34071:SF2">
    <property type="entry name" value="FLAVIN-NUCLEOTIDE-BINDING PROTEIN"/>
    <property type="match status" value="1"/>
</dbReference>
<evidence type="ECO:0008006" key="3">
    <source>
        <dbReference type="Google" id="ProtNLM"/>
    </source>
</evidence>
<dbReference type="Pfam" id="PF12900">
    <property type="entry name" value="Pyridox_ox_2"/>
    <property type="match status" value="1"/>
</dbReference>
<dbReference type="Gene3D" id="2.30.110.10">
    <property type="entry name" value="Electron Transport, Fmn-binding Protein, Chain A"/>
    <property type="match status" value="1"/>
</dbReference>
<accession>A0ABQ2XKV5</accession>
<reference evidence="2" key="1">
    <citation type="journal article" date="2019" name="Int. J. Syst. Evol. Microbiol.">
        <title>The Global Catalogue of Microorganisms (GCM) 10K type strain sequencing project: providing services to taxonomists for standard genome sequencing and annotation.</title>
        <authorList>
            <consortium name="The Broad Institute Genomics Platform"/>
            <consortium name="The Broad Institute Genome Sequencing Center for Infectious Disease"/>
            <person name="Wu L."/>
            <person name="Ma J."/>
        </authorList>
    </citation>
    <scope>NUCLEOTIDE SEQUENCE [LARGE SCALE GENOMIC DNA]</scope>
    <source>
        <strain evidence="2">KCTC 23916</strain>
    </source>
</reference>
<dbReference type="SUPFAM" id="SSF50475">
    <property type="entry name" value="FMN-binding split barrel"/>
    <property type="match status" value="1"/>
</dbReference>
<evidence type="ECO:0000313" key="1">
    <source>
        <dbReference type="EMBL" id="GGX20790.1"/>
    </source>
</evidence>
<protein>
    <recommendedName>
        <fullName evidence="3">Pyridoxamine 5'-phosphate oxidase family protein</fullName>
    </recommendedName>
</protein>
<evidence type="ECO:0000313" key="2">
    <source>
        <dbReference type="Proteomes" id="UP000620127"/>
    </source>
</evidence>
<dbReference type="EMBL" id="BMYT01000005">
    <property type="protein sequence ID" value="GGX20790.1"/>
    <property type="molecule type" value="Genomic_DNA"/>
</dbReference>
<organism evidence="1 2">
    <name type="scientific">Undibacterium macrobrachii</name>
    <dbReference type="NCBI Taxonomy" id="1119058"/>
    <lineage>
        <taxon>Bacteria</taxon>
        <taxon>Pseudomonadati</taxon>
        <taxon>Pseudomonadota</taxon>
        <taxon>Betaproteobacteria</taxon>
        <taxon>Burkholderiales</taxon>
        <taxon>Oxalobacteraceae</taxon>
        <taxon>Undibacterium</taxon>
    </lineage>
</organism>
<comment type="caution">
    <text evidence="1">The sequence shown here is derived from an EMBL/GenBank/DDBJ whole genome shotgun (WGS) entry which is preliminary data.</text>
</comment>
<name>A0ABQ2XKV5_9BURK</name>
<gene>
    <name evidence="1" type="ORF">GCM10011282_28650</name>
</gene>
<dbReference type="PANTHER" id="PTHR34071">
    <property type="entry name" value="5-NITROIMIDAZOLE ANTIBIOTICS RESISTANCE PROTEIN, NIMA-FAMILY-RELATED PROTEIN-RELATED"/>
    <property type="match status" value="1"/>
</dbReference>
<proteinExistence type="predicted"/>
<dbReference type="RefSeq" id="WP_189346848.1">
    <property type="nucleotide sequence ID" value="NZ_BMYT01000005.1"/>
</dbReference>
<sequence length="219" mass="24193">MTSSTNATAPSERTQVRRIADNANYDKDTLYAIIDEAYLCHVAFADDKGSHCIPTACWREADFLYIHAANPSRLAKILMRETQACVTITHLDGLVLARAAFNHSMNYRSAMIYGIFERVDGECKAASMAAFMDKIAPGRQQEARPGNHAELSGTTVMRIPLTEAACKQRSGGPNDDEDDMAQTVWAGVLPLCRQALPPIPHERNTQAAPAYVKNWHQTN</sequence>
<dbReference type="InterPro" id="IPR012349">
    <property type="entry name" value="Split_barrel_FMN-bd"/>
</dbReference>
<dbReference type="InterPro" id="IPR024747">
    <property type="entry name" value="Pyridox_Oxase-rel"/>
</dbReference>
<dbReference type="Proteomes" id="UP000620127">
    <property type="component" value="Unassembled WGS sequence"/>
</dbReference>